<evidence type="ECO:0000256" key="1">
    <source>
        <dbReference type="SAM" id="MobiDB-lite"/>
    </source>
</evidence>
<dbReference type="Proteomes" id="UP000026962">
    <property type="component" value="Chromosome 4"/>
</dbReference>
<reference evidence="2" key="1">
    <citation type="submission" date="2015-04" db="UniProtKB">
        <authorList>
            <consortium name="EnsemblPlants"/>
        </authorList>
    </citation>
    <scope>IDENTIFICATION</scope>
</reference>
<evidence type="ECO:0000313" key="3">
    <source>
        <dbReference type="Proteomes" id="UP000026962"/>
    </source>
</evidence>
<organism evidence="2">
    <name type="scientific">Oryza punctata</name>
    <name type="common">Red rice</name>
    <dbReference type="NCBI Taxonomy" id="4537"/>
    <lineage>
        <taxon>Eukaryota</taxon>
        <taxon>Viridiplantae</taxon>
        <taxon>Streptophyta</taxon>
        <taxon>Embryophyta</taxon>
        <taxon>Tracheophyta</taxon>
        <taxon>Spermatophyta</taxon>
        <taxon>Magnoliopsida</taxon>
        <taxon>Liliopsida</taxon>
        <taxon>Poales</taxon>
        <taxon>Poaceae</taxon>
        <taxon>BOP clade</taxon>
        <taxon>Oryzoideae</taxon>
        <taxon>Oryzeae</taxon>
        <taxon>Oryzinae</taxon>
        <taxon>Oryza</taxon>
    </lineage>
</organism>
<dbReference type="AlphaFoldDB" id="A0A0E0KT32"/>
<protein>
    <recommendedName>
        <fullName evidence="4">DUF834 domain-containing protein</fullName>
    </recommendedName>
</protein>
<keyword evidence="3" id="KW-1185">Reference proteome</keyword>
<name>A0A0E0KT32_ORYPU</name>
<dbReference type="HOGENOM" id="CLU_1339424_0_0_1"/>
<evidence type="ECO:0000313" key="2">
    <source>
        <dbReference type="EnsemblPlants" id="OPUNC04G17160.1"/>
    </source>
</evidence>
<sequence>MMEIVTGGVDGVAAANQWGRQDLRGRWRRQRCSWSPPRGVVPAPAAVRRRRWRLGTGLHGGLGWGERATERATPSASDGDVDDLPAPAAKTSAAETSGVGGWIWRRSAPRSPPCASGGSTEAAAAGDCTAWGNGAGSRRVVDVARRRRGRRMWGGSGRMRGAVDRRMWFVGGVGRLRVERRGHGGGRRRQWAARGAAVEGTGGVV</sequence>
<reference evidence="2" key="2">
    <citation type="submission" date="2018-05" db="EMBL/GenBank/DDBJ databases">
        <title>OpunRS2 (Oryza punctata Reference Sequence Version 2).</title>
        <authorList>
            <person name="Zhang J."/>
            <person name="Kudrna D."/>
            <person name="Lee S."/>
            <person name="Talag J."/>
            <person name="Welchert J."/>
            <person name="Wing R.A."/>
        </authorList>
    </citation>
    <scope>NUCLEOTIDE SEQUENCE [LARGE SCALE GENOMIC DNA]</scope>
</reference>
<proteinExistence type="predicted"/>
<accession>A0A0E0KT32</accession>
<dbReference type="Gramene" id="OPUNC04G17160.1">
    <property type="protein sequence ID" value="OPUNC04G17160.1"/>
    <property type="gene ID" value="OPUNC04G17160"/>
</dbReference>
<dbReference type="EnsemblPlants" id="OPUNC04G17160.1">
    <property type="protein sequence ID" value="OPUNC04G17160.1"/>
    <property type="gene ID" value="OPUNC04G17160"/>
</dbReference>
<feature type="region of interest" description="Disordered" evidence="1">
    <location>
        <begin position="62"/>
        <end position="98"/>
    </location>
</feature>
<evidence type="ECO:0008006" key="4">
    <source>
        <dbReference type="Google" id="ProtNLM"/>
    </source>
</evidence>